<keyword evidence="2" id="KW-0479">Metal-binding</keyword>
<evidence type="ECO:0000256" key="2">
    <source>
        <dbReference type="ARBA" id="ARBA00022723"/>
    </source>
</evidence>
<dbReference type="EMBL" id="UINC01147414">
    <property type="protein sequence ID" value="SVD38732.1"/>
    <property type="molecule type" value="Genomic_DNA"/>
</dbReference>
<dbReference type="PANTHER" id="PTHR34858:SF1">
    <property type="entry name" value="CYSO-CYSTEINE PEPTIDASE"/>
    <property type="match status" value="1"/>
</dbReference>
<evidence type="ECO:0000313" key="7">
    <source>
        <dbReference type="EMBL" id="SVD38732.1"/>
    </source>
</evidence>
<sequence length="112" mass="13204">MYPLAKEQLDEIYRHAVEEYPFECCGIVIGKVGHCDQDILFQCTNIQNKLHEKDPEIFVRDARTAYNIDPKELINILKEVESKQLPIKVFYHSHPDHDAYFSEEDSRMALYD</sequence>
<protein>
    <recommendedName>
        <fullName evidence="6">JAB domain-containing protein</fullName>
    </recommendedName>
</protein>
<keyword evidence="1" id="KW-0645">Protease</keyword>
<dbReference type="GO" id="GO:0008235">
    <property type="term" value="F:metalloexopeptidase activity"/>
    <property type="evidence" value="ECO:0007669"/>
    <property type="project" value="TreeGrafter"/>
</dbReference>
<feature type="non-terminal residue" evidence="7">
    <location>
        <position position="112"/>
    </location>
</feature>
<dbReference type="GO" id="GO:0008270">
    <property type="term" value="F:zinc ion binding"/>
    <property type="evidence" value="ECO:0007669"/>
    <property type="project" value="TreeGrafter"/>
</dbReference>
<reference evidence="7" key="1">
    <citation type="submission" date="2018-05" db="EMBL/GenBank/DDBJ databases">
        <authorList>
            <person name="Lanie J.A."/>
            <person name="Ng W.-L."/>
            <person name="Kazmierczak K.M."/>
            <person name="Andrzejewski T.M."/>
            <person name="Davidsen T.M."/>
            <person name="Wayne K.J."/>
            <person name="Tettelin H."/>
            <person name="Glass J.I."/>
            <person name="Rusch D."/>
            <person name="Podicherti R."/>
            <person name="Tsui H.-C.T."/>
            <person name="Winkler M.E."/>
        </authorList>
    </citation>
    <scope>NUCLEOTIDE SEQUENCE</scope>
</reference>
<keyword evidence="4" id="KW-0862">Zinc</keyword>
<evidence type="ECO:0000256" key="5">
    <source>
        <dbReference type="ARBA" id="ARBA00023049"/>
    </source>
</evidence>
<dbReference type="Gene3D" id="3.40.140.10">
    <property type="entry name" value="Cytidine Deaminase, domain 2"/>
    <property type="match status" value="1"/>
</dbReference>
<dbReference type="GO" id="GO:0006508">
    <property type="term" value="P:proteolysis"/>
    <property type="evidence" value="ECO:0007669"/>
    <property type="project" value="UniProtKB-KW"/>
</dbReference>
<dbReference type="PANTHER" id="PTHR34858">
    <property type="entry name" value="CYSO-CYSTEINE PEPTIDASE"/>
    <property type="match status" value="1"/>
</dbReference>
<accession>A0A382UWU2</accession>
<name>A0A382UWU2_9ZZZZ</name>
<keyword evidence="5" id="KW-0482">Metalloprotease</keyword>
<gene>
    <name evidence="7" type="ORF">METZ01_LOCUS391586</name>
</gene>
<dbReference type="CDD" id="cd08070">
    <property type="entry name" value="MPN_like"/>
    <property type="match status" value="1"/>
</dbReference>
<keyword evidence="3" id="KW-0378">Hydrolase</keyword>
<dbReference type="InterPro" id="IPR051929">
    <property type="entry name" value="VirAsm_ModProt"/>
</dbReference>
<evidence type="ECO:0000256" key="1">
    <source>
        <dbReference type="ARBA" id="ARBA00022670"/>
    </source>
</evidence>
<organism evidence="7">
    <name type="scientific">marine metagenome</name>
    <dbReference type="NCBI Taxonomy" id="408172"/>
    <lineage>
        <taxon>unclassified sequences</taxon>
        <taxon>metagenomes</taxon>
        <taxon>ecological metagenomes</taxon>
    </lineage>
</organism>
<feature type="domain" description="JAB" evidence="6">
    <location>
        <begin position="7"/>
        <end position="110"/>
    </location>
</feature>
<dbReference type="SUPFAM" id="SSF102712">
    <property type="entry name" value="JAB1/MPN domain"/>
    <property type="match status" value="1"/>
</dbReference>
<evidence type="ECO:0000256" key="4">
    <source>
        <dbReference type="ARBA" id="ARBA00022833"/>
    </source>
</evidence>
<dbReference type="AlphaFoldDB" id="A0A382UWU2"/>
<evidence type="ECO:0000256" key="3">
    <source>
        <dbReference type="ARBA" id="ARBA00022801"/>
    </source>
</evidence>
<dbReference type="InterPro" id="IPR028090">
    <property type="entry name" value="JAB_dom_prok"/>
</dbReference>
<proteinExistence type="predicted"/>
<evidence type="ECO:0000259" key="6">
    <source>
        <dbReference type="Pfam" id="PF14464"/>
    </source>
</evidence>
<dbReference type="Pfam" id="PF14464">
    <property type="entry name" value="Prok-JAB"/>
    <property type="match status" value="1"/>
</dbReference>